<sequence>MIRKTIAFSVYMSLVTALAVAVDVNIPGADNRIPVNAYESYVHRDSSIKNIQEGALRDFQKSKQYNKTKQLYIDNGLSEKEAETAIRESYVGPLNMYEGQTEVIDHSGTGIRFLVPYMSYYKVQENNIADKFTAYDIFSNDITIGLIVENKQNWQSSDYMGKSFDSITEDDLRKDYERPINIKEFESLFYKPEDIHGASFSYAGLTDSYWASLYGKVKKNNKAQFRSDLNFAFTNDSTIRYHVGLTDAKQGTGQLISPILVNYVLPSIKPLTDSNVYSHTTKIDGENFIYRILNDATVKGSISDVKNGLSYKSPSGITHTVYIEAIDKENGADTIELDSFLSEVIINTIKSPEGYVYFAKRIVWNDGVPGILVEQEQANHDGMMLFYTMDGRTAFTSILNYDRNMSYTKEQLRNMLTDVRLVAIPEKFKGNVDLANIEDIVKKFLEK</sequence>
<feature type="chain" id="PRO_5041380568" evidence="1">
    <location>
        <begin position="22"/>
        <end position="447"/>
    </location>
</feature>
<evidence type="ECO:0000256" key="1">
    <source>
        <dbReference type="SAM" id="SignalP"/>
    </source>
</evidence>
<evidence type="ECO:0000313" key="3">
    <source>
        <dbReference type="Proteomes" id="UP001164244"/>
    </source>
</evidence>
<name>A0AA46X402_9FIRM</name>
<reference evidence="2" key="1">
    <citation type="submission" date="2022-11" db="EMBL/GenBank/DDBJ databases">
        <title>Complete genome sequence of Veillonella rogosae KCOM 3468 isolated from human Subgingival dental plaque of Chronic peridontitis Lesion.</title>
        <authorList>
            <person name="Park S.-N."/>
            <person name="Lim Y.K."/>
            <person name="Kook J.-K."/>
        </authorList>
    </citation>
    <scope>NUCLEOTIDE SEQUENCE</scope>
    <source>
        <strain evidence="2">KCOM 3468</strain>
    </source>
</reference>
<dbReference type="EMBL" id="CP110418">
    <property type="protein sequence ID" value="UZG51703.1"/>
    <property type="molecule type" value="Genomic_DNA"/>
</dbReference>
<protein>
    <submittedName>
        <fullName evidence="2">Uncharacterized protein</fullName>
    </submittedName>
</protein>
<evidence type="ECO:0000313" key="2">
    <source>
        <dbReference type="EMBL" id="UZG51703.1"/>
    </source>
</evidence>
<dbReference type="KEGG" id="vrg:OKW85_03655"/>
<gene>
    <name evidence="2" type="ORF">OKW85_03655</name>
</gene>
<organism evidence="2 3">
    <name type="scientific">Veillonella rogosae</name>
    <dbReference type="NCBI Taxonomy" id="423477"/>
    <lineage>
        <taxon>Bacteria</taxon>
        <taxon>Bacillati</taxon>
        <taxon>Bacillota</taxon>
        <taxon>Negativicutes</taxon>
        <taxon>Veillonellales</taxon>
        <taxon>Veillonellaceae</taxon>
        <taxon>Veillonella</taxon>
    </lineage>
</organism>
<dbReference type="AlphaFoldDB" id="A0AA46X402"/>
<accession>A0AA46X402</accession>
<dbReference type="RefSeq" id="WP_265138830.1">
    <property type="nucleotide sequence ID" value="NZ_CP110418.1"/>
</dbReference>
<proteinExistence type="predicted"/>
<feature type="signal peptide" evidence="1">
    <location>
        <begin position="1"/>
        <end position="21"/>
    </location>
</feature>
<dbReference type="Proteomes" id="UP001164244">
    <property type="component" value="Chromosome"/>
</dbReference>
<keyword evidence="1" id="KW-0732">Signal</keyword>